<organism evidence="2">
    <name type="scientific">marine sediment metagenome</name>
    <dbReference type="NCBI Taxonomy" id="412755"/>
    <lineage>
        <taxon>unclassified sequences</taxon>
        <taxon>metagenomes</taxon>
        <taxon>ecological metagenomes</taxon>
    </lineage>
</organism>
<dbReference type="AlphaFoldDB" id="X0X5M2"/>
<dbReference type="Pfam" id="PF07963">
    <property type="entry name" value="N_methyl"/>
    <property type="match status" value="1"/>
</dbReference>
<dbReference type="InterPro" id="IPR012902">
    <property type="entry name" value="N_methyl_site"/>
</dbReference>
<reference evidence="2" key="1">
    <citation type="journal article" date="2014" name="Front. Microbiol.">
        <title>High frequency of phylogenetically diverse reductive dehalogenase-homologous genes in deep subseafloor sedimentary metagenomes.</title>
        <authorList>
            <person name="Kawai M."/>
            <person name="Futagami T."/>
            <person name="Toyoda A."/>
            <person name="Takaki Y."/>
            <person name="Nishi S."/>
            <person name="Hori S."/>
            <person name="Arai W."/>
            <person name="Tsubouchi T."/>
            <person name="Morono Y."/>
            <person name="Uchiyama I."/>
            <person name="Ito T."/>
            <person name="Fujiyama A."/>
            <person name="Inagaki F."/>
            <person name="Takami H."/>
        </authorList>
    </citation>
    <scope>NUCLEOTIDE SEQUENCE</scope>
    <source>
        <strain evidence="2">Expedition CK06-06</strain>
    </source>
</reference>
<keyword evidence="1" id="KW-1133">Transmembrane helix</keyword>
<name>X0X5M2_9ZZZZ</name>
<sequence>MVSSGRKKRRGFTLVETIVSSVILCGSVLAIGAASTRALSYTRLNRQYEVAASLADRQLTMIDYFGIDSFIESGQMQGEFDQIGPGYYWKVVTEEDEIDGLYIVNIKGRIQA</sequence>
<keyword evidence="1" id="KW-0812">Transmembrane</keyword>
<feature type="non-terminal residue" evidence="2">
    <location>
        <position position="112"/>
    </location>
</feature>
<dbReference type="EMBL" id="BARS01043933">
    <property type="protein sequence ID" value="GAG30697.1"/>
    <property type="molecule type" value="Genomic_DNA"/>
</dbReference>
<gene>
    <name evidence="2" type="ORF">S01H1_66443</name>
</gene>
<keyword evidence="1" id="KW-0472">Membrane</keyword>
<proteinExistence type="predicted"/>
<evidence type="ECO:0000256" key="1">
    <source>
        <dbReference type="SAM" id="Phobius"/>
    </source>
</evidence>
<evidence type="ECO:0000313" key="2">
    <source>
        <dbReference type="EMBL" id="GAG30697.1"/>
    </source>
</evidence>
<feature type="transmembrane region" description="Helical" evidence="1">
    <location>
        <begin position="12"/>
        <end position="34"/>
    </location>
</feature>
<evidence type="ECO:0008006" key="3">
    <source>
        <dbReference type="Google" id="ProtNLM"/>
    </source>
</evidence>
<protein>
    <recommendedName>
        <fullName evidence="3">Type II secretion system protein GspI C-terminal domain-containing protein</fullName>
    </recommendedName>
</protein>
<comment type="caution">
    <text evidence="2">The sequence shown here is derived from an EMBL/GenBank/DDBJ whole genome shotgun (WGS) entry which is preliminary data.</text>
</comment>
<accession>X0X5M2</accession>